<sequence>MDRLLSIEAFVRVAETGNFAKAAQQLGVTRSVITNRIQQLEQFINAPLFHRSTRHVRLSEVGETFYKECADMVASFNTLTEHMRDLRAKPTGKLRVQMLPGFAVGHFGRMLAEFTEQYPDIEIDIVVNDRVVDPIEEGFDVAFQMFPPQAETLIERKLFSVRRLFCASPEYFDRFPVPQHPGELMQHRIALYAGYPSRNRWQFSHGDETIELNLPGQVRSNSVHLLRDFALTGSALVCLPTLVAGRDLEIGSLLPVLTDYSLSSFSFSAVYPATQRRALKVRTLIDFLVEHIAGEPAWDRPLLEKGWVR</sequence>
<feature type="domain" description="HTH lysR-type" evidence="5">
    <location>
        <begin position="1"/>
        <end position="59"/>
    </location>
</feature>
<proteinExistence type="inferred from homology"/>
<keyword evidence="4" id="KW-0804">Transcription</keyword>
<dbReference type="InterPro" id="IPR036388">
    <property type="entry name" value="WH-like_DNA-bd_sf"/>
</dbReference>
<dbReference type="GO" id="GO:0003700">
    <property type="term" value="F:DNA-binding transcription factor activity"/>
    <property type="evidence" value="ECO:0007669"/>
    <property type="project" value="InterPro"/>
</dbReference>
<dbReference type="FunFam" id="1.10.10.10:FF:000001">
    <property type="entry name" value="LysR family transcriptional regulator"/>
    <property type="match status" value="1"/>
</dbReference>
<dbReference type="RefSeq" id="WP_084311817.1">
    <property type="nucleotide sequence ID" value="NZ_FNIJ01000004.1"/>
</dbReference>
<dbReference type="InterPro" id="IPR000847">
    <property type="entry name" value="LysR_HTH_N"/>
</dbReference>
<keyword evidence="7" id="KW-1185">Reference proteome</keyword>
<organism evidence="6 7">
    <name type="scientific">Pseudomonas jinjuensis</name>
    <dbReference type="NCBI Taxonomy" id="198616"/>
    <lineage>
        <taxon>Bacteria</taxon>
        <taxon>Pseudomonadati</taxon>
        <taxon>Pseudomonadota</taxon>
        <taxon>Gammaproteobacteria</taxon>
        <taxon>Pseudomonadales</taxon>
        <taxon>Pseudomonadaceae</taxon>
        <taxon>Pseudomonas</taxon>
    </lineage>
</organism>
<keyword evidence="3 6" id="KW-0238">DNA-binding</keyword>
<dbReference type="AlphaFoldDB" id="A0A1H0DBR1"/>
<protein>
    <submittedName>
        <fullName evidence="6">DNA-binding transcriptional regulator, LysR family</fullName>
    </submittedName>
</protein>
<dbReference type="Gene3D" id="3.40.190.290">
    <property type="match status" value="1"/>
</dbReference>
<comment type="similarity">
    <text evidence="1">Belongs to the LysR transcriptional regulatory family.</text>
</comment>
<accession>A0A1H0DBR1</accession>
<dbReference type="InterPro" id="IPR005119">
    <property type="entry name" value="LysR_subst-bd"/>
</dbReference>
<reference evidence="7" key="1">
    <citation type="submission" date="2016-10" db="EMBL/GenBank/DDBJ databases">
        <authorList>
            <person name="Varghese N."/>
            <person name="Submissions S."/>
        </authorList>
    </citation>
    <scope>NUCLEOTIDE SEQUENCE [LARGE SCALE GENOMIC DNA]</scope>
    <source>
        <strain evidence="7">JCM 21621</strain>
    </source>
</reference>
<dbReference type="SUPFAM" id="SSF53850">
    <property type="entry name" value="Periplasmic binding protein-like II"/>
    <property type="match status" value="1"/>
</dbReference>
<keyword evidence="2" id="KW-0805">Transcription regulation</keyword>
<evidence type="ECO:0000313" key="7">
    <source>
        <dbReference type="Proteomes" id="UP000242957"/>
    </source>
</evidence>
<dbReference type="Gene3D" id="1.10.10.10">
    <property type="entry name" value="Winged helix-like DNA-binding domain superfamily/Winged helix DNA-binding domain"/>
    <property type="match status" value="1"/>
</dbReference>
<evidence type="ECO:0000256" key="3">
    <source>
        <dbReference type="ARBA" id="ARBA00023125"/>
    </source>
</evidence>
<dbReference type="PANTHER" id="PTHR30537:SF5">
    <property type="entry name" value="HTH-TYPE TRANSCRIPTIONAL ACTIVATOR TTDR-RELATED"/>
    <property type="match status" value="1"/>
</dbReference>
<evidence type="ECO:0000256" key="1">
    <source>
        <dbReference type="ARBA" id="ARBA00009437"/>
    </source>
</evidence>
<evidence type="ECO:0000256" key="4">
    <source>
        <dbReference type="ARBA" id="ARBA00023163"/>
    </source>
</evidence>
<dbReference type="PROSITE" id="PS50931">
    <property type="entry name" value="HTH_LYSR"/>
    <property type="match status" value="1"/>
</dbReference>
<dbReference type="InterPro" id="IPR058163">
    <property type="entry name" value="LysR-type_TF_proteobact-type"/>
</dbReference>
<dbReference type="STRING" id="198616.SAMN05216193_104227"/>
<dbReference type="GO" id="GO:0003677">
    <property type="term" value="F:DNA binding"/>
    <property type="evidence" value="ECO:0007669"/>
    <property type="project" value="UniProtKB-KW"/>
</dbReference>
<gene>
    <name evidence="6" type="ORF">SAMN05216193_104227</name>
</gene>
<dbReference type="CDD" id="cd08422">
    <property type="entry name" value="PBP2_CrgA_like"/>
    <property type="match status" value="1"/>
</dbReference>
<dbReference type="PANTHER" id="PTHR30537">
    <property type="entry name" value="HTH-TYPE TRANSCRIPTIONAL REGULATOR"/>
    <property type="match status" value="1"/>
</dbReference>
<dbReference type="Pfam" id="PF00126">
    <property type="entry name" value="HTH_1"/>
    <property type="match status" value="1"/>
</dbReference>
<dbReference type="SUPFAM" id="SSF46785">
    <property type="entry name" value="Winged helix' DNA-binding domain"/>
    <property type="match status" value="1"/>
</dbReference>
<evidence type="ECO:0000256" key="2">
    <source>
        <dbReference type="ARBA" id="ARBA00023015"/>
    </source>
</evidence>
<dbReference type="Pfam" id="PF03466">
    <property type="entry name" value="LysR_substrate"/>
    <property type="match status" value="1"/>
</dbReference>
<dbReference type="Proteomes" id="UP000242957">
    <property type="component" value="Unassembled WGS sequence"/>
</dbReference>
<dbReference type="EMBL" id="FNIJ01000004">
    <property type="protein sequence ID" value="SDN67583.1"/>
    <property type="molecule type" value="Genomic_DNA"/>
</dbReference>
<evidence type="ECO:0000313" key="6">
    <source>
        <dbReference type="EMBL" id="SDN67583.1"/>
    </source>
</evidence>
<name>A0A1H0DBR1_9PSED</name>
<dbReference type="InterPro" id="IPR036390">
    <property type="entry name" value="WH_DNA-bd_sf"/>
</dbReference>
<dbReference type="OrthoDB" id="8885940at2"/>
<evidence type="ECO:0000259" key="5">
    <source>
        <dbReference type="PROSITE" id="PS50931"/>
    </source>
</evidence>